<dbReference type="EMBL" id="LATX01002190">
    <property type="protein sequence ID" value="KTB33135.1"/>
    <property type="molecule type" value="Genomic_DNA"/>
</dbReference>
<sequence>MVGLADTTTWPVNPFVYYHVSFFVWVGIDGRRAPEHEVEVSRQKIPSLSGIPSEEGKTYLEVCWKGDSRRCQAVSIYGRKRGLGHIAPTGWAKLLRRTLSDMTEPFLFSRLNITDDEDTVWSQALLLSQY</sequence>
<protein>
    <submittedName>
        <fullName evidence="1">Uncharacterized protein</fullName>
    </submittedName>
</protein>
<evidence type="ECO:0000313" key="1">
    <source>
        <dbReference type="EMBL" id="KTB33135.1"/>
    </source>
</evidence>
<comment type="caution">
    <text evidence="1">The sequence shown here is derived from an EMBL/GenBank/DDBJ whole genome shotgun (WGS) entry which is preliminary data.</text>
</comment>
<dbReference type="AlphaFoldDB" id="A0A0W0F9U6"/>
<reference evidence="1 2" key="1">
    <citation type="submission" date="2015-12" db="EMBL/GenBank/DDBJ databases">
        <title>Draft genome sequence of Moniliophthora roreri, the causal agent of frosty pod rot of cacao.</title>
        <authorList>
            <person name="Aime M.C."/>
            <person name="Diaz-Valderrama J.R."/>
            <person name="Kijpornyongpan T."/>
            <person name="Phillips-Mora W."/>
        </authorList>
    </citation>
    <scope>NUCLEOTIDE SEQUENCE [LARGE SCALE GENOMIC DNA]</scope>
    <source>
        <strain evidence="1 2">MCA 2952</strain>
    </source>
</reference>
<organism evidence="1 2">
    <name type="scientific">Moniliophthora roreri</name>
    <name type="common">Frosty pod rot fungus</name>
    <name type="synonym">Monilia roreri</name>
    <dbReference type="NCBI Taxonomy" id="221103"/>
    <lineage>
        <taxon>Eukaryota</taxon>
        <taxon>Fungi</taxon>
        <taxon>Dikarya</taxon>
        <taxon>Basidiomycota</taxon>
        <taxon>Agaricomycotina</taxon>
        <taxon>Agaricomycetes</taxon>
        <taxon>Agaricomycetidae</taxon>
        <taxon>Agaricales</taxon>
        <taxon>Marasmiineae</taxon>
        <taxon>Marasmiaceae</taxon>
        <taxon>Moniliophthora</taxon>
    </lineage>
</organism>
<accession>A0A0W0F9U6</accession>
<dbReference type="Proteomes" id="UP000054988">
    <property type="component" value="Unassembled WGS sequence"/>
</dbReference>
<name>A0A0W0F9U6_MONRR</name>
<gene>
    <name evidence="1" type="ORF">WG66_14272</name>
</gene>
<proteinExistence type="predicted"/>
<evidence type="ECO:0000313" key="2">
    <source>
        <dbReference type="Proteomes" id="UP000054988"/>
    </source>
</evidence>